<dbReference type="Gene3D" id="3.40.50.970">
    <property type="match status" value="2"/>
</dbReference>
<dbReference type="PANTHER" id="PTHR18968:SF14">
    <property type="entry name" value="GLYOXYLATE CARBOLIGASE"/>
    <property type="match status" value="1"/>
</dbReference>
<evidence type="ECO:0000259" key="4">
    <source>
        <dbReference type="Pfam" id="PF00205"/>
    </source>
</evidence>
<dbReference type="PANTHER" id="PTHR18968">
    <property type="entry name" value="THIAMINE PYROPHOSPHATE ENZYMES"/>
    <property type="match status" value="1"/>
</dbReference>
<dbReference type="PROSITE" id="PS00187">
    <property type="entry name" value="TPP_ENZYMES"/>
    <property type="match status" value="1"/>
</dbReference>
<comment type="similarity">
    <text evidence="1 3">Belongs to the TPP enzyme family.</text>
</comment>
<dbReference type="InterPro" id="IPR029035">
    <property type="entry name" value="DHS-like_NAD/FAD-binding_dom"/>
</dbReference>
<evidence type="ECO:0000313" key="7">
    <source>
        <dbReference type="EMBL" id="CDX04393.1"/>
    </source>
</evidence>
<dbReference type="GO" id="GO:0030976">
    <property type="term" value="F:thiamine pyrophosphate binding"/>
    <property type="evidence" value="ECO:0007669"/>
    <property type="project" value="InterPro"/>
</dbReference>
<proteinExistence type="inferred from homology"/>
<accession>A0A098B690</accession>
<evidence type="ECO:0000256" key="3">
    <source>
        <dbReference type="RuleBase" id="RU362132"/>
    </source>
</evidence>
<keyword evidence="2 3" id="KW-0786">Thiamine pyrophosphate</keyword>
<dbReference type="InterPro" id="IPR012000">
    <property type="entry name" value="Thiamin_PyroP_enz_cen_dom"/>
</dbReference>
<dbReference type="PATRIC" id="fig|49338.4.peg.4848"/>
<dbReference type="InterPro" id="IPR011766">
    <property type="entry name" value="TPP_enzyme_TPP-bd"/>
</dbReference>
<reference evidence="7" key="1">
    <citation type="submission" date="2014-07" db="EMBL/GenBank/DDBJ databases">
        <authorList>
            <person name="Hornung V.Bastian."/>
        </authorList>
    </citation>
    <scope>NUCLEOTIDE SEQUENCE</scope>
    <source>
        <strain evidence="7">PCE-S</strain>
    </source>
</reference>
<dbReference type="SUPFAM" id="SSF52518">
    <property type="entry name" value="Thiamin diphosphate-binding fold (THDP-binding)"/>
    <property type="match status" value="2"/>
</dbReference>
<keyword evidence="7" id="KW-0436">Ligase</keyword>
<evidence type="ECO:0000259" key="6">
    <source>
        <dbReference type="Pfam" id="PF02776"/>
    </source>
</evidence>
<sequence length="591" mass="64188">MALWGNETNDTRLTESLAAGRVRMTGAQFLAAFLAKKGVSQIYGIPGAAILPFYDAVRELNMESYNVRHEQAAIFMADGYSRATGKVGVCAATSGPGATNFLTGLYSAYSDSVPLLALTGQVPTSLIGKDSFQEAPMVEMARPVTKAAYLVEKAADLPRILKEGWELATTGKKGPILLDLPLDVQKGLVEVDWSEFDFSPPQPPRQEIARDTLNTILSMLYEAKTPTLLAGGGIVQGNAAELLRETAELLQIPVVSSLMGKDAFPNDHPLYGGLVGTMCQTPLGNKTILESDLIINLGGRFDGRGTGDSQRFQSGRKVVHVNLDSRELSRHISTELAVAADIRDFLEHFLAFLRDKGFIPTPQARQRILDLQEERIRLARRTKFDTLPLKPQQAIAEVREAMARDGILTLDCGISQIWATQLFEAYVPRSFLITGRAGTMGWGLGAALGAKLAYPDRQVVNLLGDASLGMSLQELATAAKHNIPVVVVVLNNSLFGLIRQQQNLLFEQRCISTDLEYENHVQGHSRGLDFVATARGMGVEAELVDGPDQIQGALARAFSQNRPYLIEVLVDPLAQCSVSLDGTLTGVLELE</sequence>
<name>A0A098B690_DESHA</name>
<dbReference type="AlphaFoldDB" id="A0A098B690"/>
<evidence type="ECO:0000259" key="5">
    <source>
        <dbReference type="Pfam" id="PF02775"/>
    </source>
</evidence>
<dbReference type="GO" id="GO:0050660">
    <property type="term" value="F:flavin adenine dinucleotide binding"/>
    <property type="evidence" value="ECO:0007669"/>
    <property type="project" value="TreeGrafter"/>
</dbReference>
<dbReference type="RefSeq" id="WP_208926375.1">
    <property type="nucleotide sequence ID" value="NZ_LK996017.1"/>
</dbReference>
<dbReference type="GO" id="GO:0000287">
    <property type="term" value="F:magnesium ion binding"/>
    <property type="evidence" value="ECO:0007669"/>
    <property type="project" value="InterPro"/>
</dbReference>
<dbReference type="Pfam" id="PF02776">
    <property type="entry name" value="TPP_enzyme_N"/>
    <property type="match status" value="1"/>
</dbReference>
<dbReference type="InterPro" id="IPR045229">
    <property type="entry name" value="TPP_enz"/>
</dbReference>
<dbReference type="GO" id="GO:0005948">
    <property type="term" value="C:acetolactate synthase complex"/>
    <property type="evidence" value="ECO:0007669"/>
    <property type="project" value="TreeGrafter"/>
</dbReference>
<dbReference type="InterPro" id="IPR012001">
    <property type="entry name" value="Thiamin_PyroP_enz_TPP-bd_dom"/>
</dbReference>
<feature type="domain" description="Thiamine pyrophosphate enzyme central" evidence="4">
    <location>
        <begin position="214"/>
        <end position="348"/>
    </location>
</feature>
<dbReference type="SUPFAM" id="SSF52467">
    <property type="entry name" value="DHS-like NAD/FAD-binding domain"/>
    <property type="match status" value="1"/>
</dbReference>
<gene>
    <name evidence="7" type="ORF">DPCES_4507</name>
</gene>
<dbReference type="GO" id="GO:0009099">
    <property type="term" value="P:L-valine biosynthetic process"/>
    <property type="evidence" value="ECO:0007669"/>
    <property type="project" value="TreeGrafter"/>
</dbReference>
<dbReference type="EMBL" id="LK996017">
    <property type="protein sequence ID" value="CDX04393.1"/>
    <property type="molecule type" value="Genomic_DNA"/>
</dbReference>
<dbReference type="GO" id="GO:0009028">
    <property type="term" value="F:tartronate-semialdehyde synthase activity"/>
    <property type="evidence" value="ECO:0007669"/>
    <property type="project" value="TreeGrafter"/>
</dbReference>
<dbReference type="Pfam" id="PF00205">
    <property type="entry name" value="TPP_enzyme_M"/>
    <property type="match status" value="1"/>
</dbReference>
<organism evidence="7">
    <name type="scientific">Desulfitobacterium hafniense</name>
    <name type="common">Desulfitobacterium frappieri</name>
    <dbReference type="NCBI Taxonomy" id="49338"/>
    <lineage>
        <taxon>Bacteria</taxon>
        <taxon>Bacillati</taxon>
        <taxon>Bacillota</taxon>
        <taxon>Clostridia</taxon>
        <taxon>Eubacteriales</taxon>
        <taxon>Desulfitobacteriaceae</taxon>
        <taxon>Desulfitobacterium</taxon>
    </lineage>
</organism>
<evidence type="ECO:0000256" key="2">
    <source>
        <dbReference type="ARBA" id="ARBA00023052"/>
    </source>
</evidence>
<evidence type="ECO:0000256" key="1">
    <source>
        <dbReference type="ARBA" id="ARBA00007812"/>
    </source>
</evidence>
<dbReference type="InterPro" id="IPR000399">
    <property type="entry name" value="TPP-bd_CS"/>
</dbReference>
<feature type="domain" description="Thiamine pyrophosphate enzyme N-terminal TPP-binding" evidence="6">
    <location>
        <begin position="24"/>
        <end position="134"/>
    </location>
</feature>
<feature type="domain" description="Thiamine pyrophosphate enzyme TPP-binding" evidence="5">
    <location>
        <begin position="411"/>
        <end position="568"/>
    </location>
</feature>
<dbReference type="FunFam" id="3.40.50.970:FF:000007">
    <property type="entry name" value="Acetolactate synthase"/>
    <property type="match status" value="1"/>
</dbReference>
<dbReference type="CDD" id="cd07035">
    <property type="entry name" value="TPP_PYR_POX_like"/>
    <property type="match status" value="1"/>
</dbReference>
<dbReference type="Gene3D" id="3.40.50.1220">
    <property type="entry name" value="TPP-binding domain"/>
    <property type="match status" value="1"/>
</dbReference>
<dbReference type="Pfam" id="PF02775">
    <property type="entry name" value="TPP_enzyme_C"/>
    <property type="match status" value="1"/>
</dbReference>
<dbReference type="InterPro" id="IPR029061">
    <property type="entry name" value="THDP-binding"/>
</dbReference>
<dbReference type="GO" id="GO:0009097">
    <property type="term" value="P:isoleucine biosynthetic process"/>
    <property type="evidence" value="ECO:0007669"/>
    <property type="project" value="TreeGrafter"/>
</dbReference>
<protein>
    <submittedName>
        <fullName evidence="7">Glyoxylate carboligase</fullName>
    </submittedName>
</protein>
<dbReference type="GO" id="GO:0016874">
    <property type="term" value="F:ligase activity"/>
    <property type="evidence" value="ECO:0007669"/>
    <property type="project" value="UniProtKB-KW"/>
</dbReference>